<reference evidence="3" key="1">
    <citation type="journal article" date="2022" name="bioRxiv">
        <title>Sequencing and chromosome-scale assembly of the giantPleurodeles waltlgenome.</title>
        <authorList>
            <person name="Brown T."/>
            <person name="Elewa A."/>
            <person name="Iarovenko S."/>
            <person name="Subramanian E."/>
            <person name="Araus A.J."/>
            <person name="Petzold A."/>
            <person name="Susuki M."/>
            <person name="Suzuki K.-i.T."/>
            <person name="Hayashi T."/>
            <person name="Toyoda A."/>
            <person name="Oliveira C."/>
            <person name="Osipova E."/>
            <person name="Leigh N.D."/>
            <person name="Simon A."/>
            <person name="Yun M.H."/>
        </authorList>
    </citation>
    <scope>NUCLEOTIDE SEQUENCE</scope>
    <source>
        <strain evidence="3">20211129_DDA</strain>
        <tissue evidence="3">Liver</tissue>
    </source>
</reference>
<dbReference type="GO" id="GO:0008080">
    <property type="term" value="F:N-acetyltransferase activity"/>
    <property type="evidence" value="ECO:0007669"/>
    <property type="project" value="InterPro"/>
</dbReference>
<accession>A0AAV7WC41</accession>
<comment type="caution">
    <text evidence="3">The sequence shown here is derived from an EMBL/GenBank/DDBJ whole genome shotgun (WGS) entry which is preliminary data.</text>
</comment>
<evidence type="ECO:0000259" key="2">
    <source>
        <dbReference type="PROSITE" id="PS51186"/>
    </source>
</evidence>
<evidence type="ECO:0000256" key="1">
    <source>
        <dbReference type="ARBA" id="ARBA00022679"/>
    </source>
</evidence>
<protein>
    <recommendedName>
        <fullName evidence="2">N-acetyltransferase domain-containing protein</fullName>
    </recommendedName>
</protein>
<dbReference type="PROSITE" id="PS51186">
    <property type="entry name" value="GNAT"/>
    <property type="match status" value="1"/>
</dbReference>
<dbReference type="InterPro" id="IPR000182">
    <property type="entry name" value="GNAT_dom"/>
</dbReference>
<dbReference type="InterPro" id="IPR050769">
    <property type="entry name" value="NAT_camello-type"/>
</dbReference>
<dbReference type="EMBL" id="JANPWB010000002">
    <property type="protein sequence ID" value="KAJ1211609.1"/>
    <property type="molecule type" value="Genomic_DNA"/>
</dbReference>
<dbReference type="InterPro" id="IPR016181">
    <property type="entry name" value="Acyl_CoA_acyltransferase"/>
</dbReference>
<dbReference type="Pfam" id="PF00583">
    <property type="entry name" value="Acetyltransf_1"/>
    <property type="match status" value="1"/>
</dbReference>
<gene>
    <name evidence="3" type="ORF">NDU88_006967</name>
</gene>
<evidence type="ECO:0000313" key="4">
    <source>
        <dbReference type="Proteomes" id="UP001066276"/>
    </source>
</evidence>
<dbReference type="PANTHER" id="PTHR13947">
    <property type="entry name" value="GNAT FAMILY N-ACETYLTRANSFERASE"/>
    <property type="match status" value="1"/>
</dbReference>
<name>A0AAV7WC41_PLEWA</name>
<dbReference type="SUPFAM" id="SSF55729">
    <property type="entry name" value="Acyl-CoA N-acyltransferases (Nat)"/>
    <property type="match status" value="1"/>
</dbReference>
<sequence length="159" mass="18000">MALYPPLCIGDHGVPGCWLGWSERYLQCLHHPVLTAGHDGHPTSLREEARLLLLVVELNAEVVGMVAAAPPYNASDRFTVELKRLSVKKECRRRGVATALCKTVLNFAKEEGYKSVMLETSTMQLASIRLYEGILPTFIGRILQFYDISYKYELSEWNR</sequence>
<dbReference type="Gene3D" id="3.40.630.30">
    <property type="match status" value="1"/>
</dbReference>
<dbReference type="Proteomes" id="UP001066276">
    <property type="component" value="Chromosome 1_2"/>
</dbReference>
<keyword evidence="4" id="KW-1185">Reference proteome</keyword>
<evidence type="ECO:0000313" key="3">
    <source>
        <dbReference type="EMBL" id="KAJ1211609.1"/>
    </source>
</evidence>
<dbReference type="AlphaFoldDB" id="A0AAV7WC41"/>
<organism evidence="3 4">
    <name type="scientific">Pleurodeles waltl</name>
    <name type="common">Iberian ribbed newt</name>
    <dbReference type="NCBI Taxonomy" id="8319"/>
    <lineage>
        <taxon>Eukaryota</taxon>
        <taxon>Metazoa</taxon>
        <taxon>Chordata</taxon>
        <taxon>Craniata</taxon>
        <taxon>Vertebrata</taxon>
        <taxon>Euteleostomi</taxon>
        <taxon>Amphibia</taxon>
        <taxon>Batrachia</taxon>
        <taxon>Caudata</taxon>
        <taxon>Salamandroidea</taxon>
        <taxon>Salamandridae</taxon>
        <taxon>Pleurodelinae</taxon>
        <taxon>Pleurodeles</taxon>
    </lineage>
</organism>
<dbReference type="PANTHER" id="PTHR13947:SF58">
    <property type="entry name" value="8B (PUTATIVE,_PSEUDO-RELATED"/>
    <property type="match status" value="1"/>
</dbReference>
<feature type="domain" description="N-acetyltransferase" evidence="2">
    <location>
        <begin position="5"/>
        <end position="155"/>
    </location>
</feature>
<proteinExistence type="predicted"/>
<dbReference type="CDD" id="cd04301">
    <property type="entry name" value="NAT_SF"/>
    <property type="match status" value="1"/>
</dbReference>
<keyword evidence="1" id="KW-0808">Transferase</keyword>